<feature type="compositionally biased region" description="Basic and acidic residues" evidence="1">
    <location>
        <begin position="1"/>
        <end position="13"/>
    </location>
</feature>
<dbReference type="CDD" id="cd23431">
    <property type="entry name" value="beta-trefoil_Ricin_AtEULS3-like"/>
    <property type="match status" value="1"/>
</dbReference>
<dbReference type="OrthoDB" id="7769065at2759"/>
<feature type="compositionally biased region" description="Basic and acidic residues" evidence="1">
    <location>
        <begin position="26"/>
        <end position="38"/>
    </location>
</feature>
<dbReference type="Gene3D" id="2.80.10.50">
    <property type="match status" value="1"/>
</dbReference>
<dbReference type="SUPFAM" id="SSF50370">
    <property type="entry name" value="Ricin B-like lectins"/>
    <property type="match status" value="1"/>
</dbReference>
<protein>
    <submittedName>
        <fullName evidence="2">Uncharacterized protein</fullName>
    </submittedName>
</protein>
<dbReference type="InterPro" id="IPR040249">
    <property type="entry name" value="Ricin_B-like_lectin_EULS3-like"/>
</dbReference>
<reference evidence="2" key="1">
    <citation type="submission" date="2021-08" db="EMBL/GenBank/DDBJ databases">
        <title>WGS assembly of Ceratopteris richardii.</title>
        <authorList>
            <person name="Marchant D.B."/>
            <person name="Chen G."/>
            <person name="Jenkins J."/>
            <person name="Shu S."/>
            <person name="Leebens-Mack J."/>
            <person name="Grimwood J."/>
            <person name="Schmutz J."/>
            <person name="Soltis P."/>
            <person name="Soltis D."/>
            <person name="Chen Z.-H."/>
        </authorList>
    </citation>
    <scope>NUCLEOTIDE SEQUENCE</scope>
    <source>
        <strain evidence="2">Whitten #5841</strain>
        <tissue evidence="2">Leaf</tissue>
    </source>
</reference>
<dbReference type="EMBL" id="CM035409">
    <property type="protein sequence ID" value="KAH7440461.1"/>
    <property type="molecule type" value="Genomic_DNA"/>
</dbReference>
<keyword evidence="3" id="KW-1185">Reference proteome</keyword>
<dbReference type="InterPro" id="IPR035992">
    <property type="entry name" value="Ricin_B-like_lectins"/>
</dbReference>
<sequence>MDGFPHRSYEERHHHPHHHHPYPFPRQEEEGQPHEGERLYPPVPSVYEGAPPSHGPYAHTSSGPYGSAYDSFTSSPAPYPYSSSGPYGNGRDSGPYGTHNASDPYYSHNSFKSAGDFIASEVPQKVQLPQGHIVRIFCKKSQGFNLAVERDTVVMKPADTEDEAQQWIKDVSYGLRVKDNYGHPAFSLINKKTQKILKHDKEKGQQVLLIDYRPDIRDDDILWSESQDFGEGFKTVRCASDTLLNLTVFEGLKTVRNGSGLILDTWHKGDHQLWKLFTLW</sequence>
<accession>A0A8T2UW36</accession>
<dbReference type="PANTHER" id="PTHR31257">
    <property type="entry name" value="RICIN B-LIKE LECTIN EULS3"/>
    <property type="match status" value="1"/>
</dbReference>
<gene>
    <name evidence="2" type="ORF">KP509_04G108700</name>
</gene>
<dbReference type="Proteomes" id="UP000825935">
    <property type="component" value="Chromosome 4"/>
</dbReference>
<comment type="caution">
    <text evidence="2">The sequence shown here is derived from an EMBL/GenBank/DDBJ whole genome shotgun (WGS) entry which is preliminary data.</text>
</comment>
<evidence type="ECO:0000313" key="2">
    <source>
        <dbReference type="EMBL" id="KAH7440461.1"/>
    </source>
</evidence>
<dbReference type="OMA" id="HIVRIFC"/>
<proteinExistence type="predicted"/>
<dbReference type="AlphaFoldDB" id="A0A8T2UW36"/>
<dbReference type="PANTHER" id="PTHR31257:SF2">
    <property type="entry name" value="RICIN B-LIKE LECTIN EULS3"/>
    <property type="match status" value="1"/>
</dbReference>
<name>A0A8T2UW36_CERRI</name>
<evidence type="ECO:0000313" key="3">
    <source>
        <dbReference type="Proteomes" id="UP000825935"/>
    </source>
</evidence>
<evidence type="ECO:0000256" key="1">
    <source>
        <dbReference type="SAM" id="MobiDB-lite"/>
    </source>
</evidence>
<feature type="region of interest" description="Disordered" evidence="1">
    <location>
        <begin position="1"/>
        <end position="62"/>
    </location>
</feature>
<organism evidence="2 3">
    <name type="scientific">Ceratopteris richardii</name>
    <name type="common">Triangle waterfern</name>
    <dbReference type="NCBI Taxonomy" id="49495"/>
    <lineage>
        <taxon>Eukaryota</taxon>
        <taxon>Viridiplantae</taxon>
        <taxon>Streptophyta</taxon>
        <taxon>Embryophyta</taxon>
        <taxon>Tracheophyta</taxon>
        <taxon>Polypodiopsida</taxon>
        <taxon>Polypodiidae</taxon>
        <taxon>Polypodiales</taxon>
        <taxon>Pteridineae</taxon>
        <taxon>Pteridaceae</taxon>
        <taxon>Parkerioideae</taxon>
        <taxon>Ceratopteris</taxon>
    </lineage>
</organism>